<dbReference type="Proteomes" id="UP000218784">
    <property type="component" value="Unassembled WGS sequence"/>
</dbReference>
<dbReference type="Pfam" id="PF03203">
    <property type="entry name" value="MerC"/>
    <property type="match status" value="1"/>
</dbReference>
<gene>
    <name evidence="2" type="ORF">COA17_12275</name>
</gene>
<feature type="transmembrane region" description="Helical" evidence="1">
    <location>
        <begin position="54"/>
        <end position="72"/>
    </location>
</feature>
<feature type="transmembrane region" description="Helical" evidence="1">
    <location>
        <begin position="79"/>
        <end position="99"/>
    </location>
</feature>
<dbReference type="GO" id="GO:0015097">
    <property type="term" value="F:mercury ion transmembrane transporter activity"/>
    <property type="evidence" value="ECO:0007669"/>
    <property type="project" value="InterPro"/>
</dbReference>
<organism evidence="2 3">
    <name type="scientific">Sphingomonas ginsenosidimutans</name>
    <dbReference type="NCBI Taxonomy" id="862134"/>
    <lineage>
        <taxon>Bacteria</taxon>
        <taxon>Pseudomonadati</taxon>
        <taxon>Pseudomonadota</taxon>
        <taxon>Alphaproteobacteria</taxon>
        <taxon>Sphingomonadales</taxon>
        <taxon>Sphingomonadaceae</taxon>
        <taxon>Sphingomonas</taxon>
    </lineage>
</organism>
<reference evidence="2 3" key="1">
    <citation type="submission" date="2017-09" db="EMBL/GenBank/DDBJ databases">
        <title>Sphingomonas ginsenosidimutans KACC 14949, whole genome shotgun sequence.</title>
        <authorList>
            <person name="Feng G."/>
            <person name="Zhu H."/>
        </authorList>
    </citation>
    <scope>NUCLEOTIDE SEQUENCE [LARGE SCALE GENOMIC DNA]</scope>
    <source>
        <strain evidence="2 3">KACC 14949</strain>
    </source>
</reference>
<sequence length="144" mass="15001">MSSSSPITGDRPPRWLDGVAVTASVLCLIHCLVLPAILVALPVLATMLAVPESFHAVAFALALPTSVLAMTLGHRRHGLRWPLVAAAIGLTQLGIGAFAVDSETVERAVSSVGAVLLAVAHVGNWRALSHRAPARPTCSMEEQA</sequence>
<dbReference type="AlphaFoldDB" id="A0A2A4HXS0"/>
<accession>A0A2A4HXS0</accession>
<name>A0A2A4HXS0_9SPHN</name>
<keyword evidence="1" id="KW-0472">Membrane</keyword>
<dbReference type="RefSeq" id="WP_096612814.1">
    <property type="nucleotide sequence ID" value="NZ_NWVD01000005.1"/>
</dbReference>
<keyword evidence="3" id="KW-1185">Reference proteome</keyword>
<keyword evidence="1" id="KW-0812">Transmembrane</keyword>
<proteinExistence type="predicted"/>
<dbReference type="InterPro" id="IPR004891">
    <property type="entry name" value="Mercury-R_MerC"/>
</dbReference>
<protein>
    <submittedName>
        <fullName evidence="2">MerC mercury resistance protein</fullName>
    </submittedName>
</protein>
<evidence type="ECO:0000256" key="1">
    <source>
        <dbReference type="SAM" id="Phobius"/>
    </source>
</evidence>
<feature type="transmembrane region" description="Helical" evidence="1">
    <location>
        <begin position="21"/>
        <end position="48"/>
    </location>
</feature>
<dbReference type="GO" id="GO:0016020">
    <property type="term" value="C:membrane"/>
    <property type="evidence" value="ECO:0007669"/>
    <property type="project" value="InterPro"/>
</dbReference>
<dbReference type="EMBL" id="NWVD01000005">
    <property type="protein sequence ID" value="PCG08457.1"/>
    <property type="molecule type" value="Genomic_DNA"/>
</dbReference>
<comment type="caution">
    <text evidence="2">The sequence shown here is derived from an EMBL/GenBank/DDBJ whole genome shotgun (WGS) entry which is preliminary data.</text>
</comment>
<evidence type="ECO:0000313" key="3">
    <source>
        <dbReference type="Proteomes" id="UP000218784"/>
    </source>
</evidence>
<keyword evidence="1" id="KW-1133">Transmembrane helix</keyword>
<evidence type="ECO:0000313" key="2">
    <source>
        <dbReference type="EMBL" id="PCG08457.1"/>
    </source>
</evidence>